<evidence type="ECO:0000313" key="1">
    <source>
        <dbReference type="EMBL" id="EPR65857.1"/>
    </source>
</evidence>
<dbReference type="EMBL" id="ATNM01000173">
    <property type="protein sequence ID" value="EPR65857.1"/>
    <property type="molecule type" value="Genomic_DNA"/>
</dbReference>
<protein>
    <submittedName>
        <fullName evidence="1">Uncharacterized protein</fullName>
    </submittedName>
</protein>
<name>S7V8G1_9BACT</name>
<accession>S7V8G1</accession>
<dbReference type="Proteomes" id="UP000014974">
    <property type="component" value="Unassembled WGS sequence"/>
</dbReference>
<dbReference type="AlphaFoldDB" id="S7V8G1"/>
<evidence type="ECO:0000313" key="2">
    <source>
        <dbReference type="Proteomes" id="UP000014974"/>
    </source>
</evidence>
<organism evidence="1 2">
    <name type="scientific">Cyclobacterium qasimii M12-11B</name>
    <dbReference type="NCBI Taxonomy" id="641524"/>
    <lineage>
        <taxon>Bacteria</taxon>
        <taxon>Pseudomonadati</taxon>
        <taxon>Bacteroidota</taxon>
        <taxon>Cytophagia</taxon>
        <taxon>Cytophagales</taxon>
        <taxon>Cyclobacteriaceae</taxon>
        <taxon>Cyclobacterium</taxon>
    </lineage>
</organism>
<proteinExistence type="predicted"/>
<reference evidence="1 2" key="1">
    <citation type="journal article" date="2013" name="Genome Announc.">
        <title>Draft Genome Sequence of Cyclobacterium qasimii Strain M12-11BT, Isolated from Arctic Marine Sediment.</title>
        <authorList>
            <person name="Shivaji S."/>
            <person name="Ara S."/>
            <person name="Singh A."/>
            <person name="Kumar Pinnaka A."/>
        </authorList>
    </citation>
    <scope>NUCLEOTIDE SEQUENCE [LARGE SCALE GENOMIC DNA]</scope>
    <source>
        <strain evidence="1 2">M12-11B</strain>
    </source>
</reference>
<comment type="caution">
    <text evidence="1">The sequence shown here is derived from an EMBL/GenBank/DDBJ whole genome shotgun (WGS) entry which is preliminary data.</text>
</comment>
<sequence length="43" mass="4498">MTNGGHQTTGLIKSESKVKAPISLMGQVCPKGKNSLIITLKTS</sequence>
<gene>
    <name evidence="1" type="ORF">ADICYQ_5117</name>
</gene>